<reference evidence="6 7" key="1">
    <citation type="submission" date="2016-10" db="EMBL/GenBank/DDBJ databases">
        <authorList>
            <person name="de Groot N.N."/>
        </authorList>
    </citation>
    <scope>NUCLEOTIDE SEQUENCE [LARGE SCALE GENOMIC DNA]</scope>
    <source>
        <strain evidence="6 7">CGMCC 1.6133</strain>
    </source>
</reference>
<dbReference type="AlphaFoldDB" id="A0A1G9B7S9"/>
<dbReference type="Proteomes" id="UP000198525">
    <property type="component" value="Unassembled WGS sequence"/>
</dbReference>
<evidence type="ECO:0000313" key="6">
    <source>
        <dbReference type="EMBL" id="SDK35606.1"/>
    </source>
</evidence>
<dbReference type="Pfam" id="PF00171">
    <property type="entry name" value="Aldedh"/>
    <property type="match status" value="1"/>
</dbReference>
<dbReference type="InterPro" id="IPR015590">
    <property type="entry name" value="Aldehyde_DH_dom"/>
</dbReference>
<dbReference type="RefSeq" id="WP_245682288.1">
    <property type="nucleotide sequence ID" value="NZ_FNES01000015.1"/>
</dbReference>
<dbReference type="PANTHER" id="PTHR11699">
    <property type="entry name" value="ALDEHYDE DEHYDROGENASE-RELATED"/>
    <property type="match status" value="1"/>
</dbReference>
<dbReference type="Gene3D" id="3.40.605.10">
    <property type="entry name" value="Aldehyde Dehydrogenase, Chain A, domain 1"/>
    <property type="match status" value="1"/>
</dbReference>
<feature type="active site" evidence="3">
    <location>
        <position position="276"/>
    </location>
</feature>
<comment type="similarity">
    <text evidence="1 4">Belongs to the aldehyde dehydrogenase family.</text>
</comment>
<dbReference type="InterPro" id="IPR016162">
    <property type="entry name" value="Ald_DH_N"/>
</dbReference>
<dbReference type="GO" id="GO:0004030">
    <property type="term" value="F:aldehyde dehydrogenase [NAD(P)+] activity"/>
    <property type="evidence" value="ECO:0007669"/>
    <property type="project" value="UniProtKB-ARBA"/>
</dbReference>
<evidence type="ECO:0000256" key="2">
    <source>
        <dbReference type="ARBA" id="ARBA00023002"/>
    </source>
</evidence>
<dbReference type="FunFam" id="3.40.309.10:FF:000012">
    <property type="entry name" value="Betaine aldehyde dehydrogenase"/>
    <property type="match status" value="1"/>
</dbReference>
<name>A0A1G9B7S9_9GAMM</name>
<evidence type="ECO:0000259" key="5">
    <source>
        <dbReference type="Pfam" id="PF00171"/>
    </source>
</evidence>
<dbReference type="InterPro" id="IPR016161">
    <property type="entry name" value="Ald_DH/histidinol_DH"/>
</dbReference>
<dbReference type="STRING" id="376427.SAMN04487954_11535"/>
<proteinExistence type="inferred from homology"/>
<dbReference type="EMBL" id="FNES01000015">
    <property type="protein sequence ID" value="SDK35606.1"/>
    <property type="molecule type" value="Genomic_DNA"/>
</dbReference>
<dbReference type="PROSITE" id="PS00687">
    <property type="entry name" value="ALDEHYDE_DEHYDR_GLU"/>
    <property type="match status" value="1"/>
</dbReference>
<dbReference type="FunFam" id="3.40.605.10:FF:000001">
    <property type="entry name" value="Aldehyde dehydrogenase 1"/>
    <property type="match status" value="1"/>
</dbReference>
<dbReference type="Gene3D" id="3.40.309.10">
    <property type="entry name" value="Aldehyde Dehydrogenase, Chain A, domain 2"/>
    <property type="match status" value="1"/>
</dbReference>
<accession>A0A1G9B7S9</accession>
<evidence type="ECO:0000313" key="7">
    <source>
        <dbReference type="Proteomes" id="UP000198525"/>
    </source>
</evidence>
<keyword evidence="7" id="KW-1185">Reference proteome</keyword>
<gene>
    <name evidence="6" type="ORF">SAMN04487954_11535</name>
</gene>
<evidence type="ECO:0000256" key="3">
    <source>
        <dbReference type="PROSITE-ProRule" id="PRU10007"/>
    </source>
</evidence>
<feature type="domain" description="Aldehyde dehydrogenase" evidence="5">
    <location>
        <begin position="37"/>
        <end position="501"/>
    </location>
</feature>
<evidence type="ECO:0000256" key="1">
    <source>
        <dbReference type="ARBA" id="ARBA00009986"/>
    </source>
</evidence>
<organism evidence="6 7">
    <name type="scientific">Billgrantia gudaonensis</name>
    <dbReference type="NCBI Taxonomy" id="376427"/>
    <lineage>
        <taxon>Bacteria</taxon>
        <taxon>Pseudomonadati</taxon>
        <taxon>Pseudomonadota</taxon>
        <taxon>Gammaproteobacteria</taxon>
        <taxon>Oceanospirillales</taxon>
        <taxon>Halomonadaceae</taxon>
        <taxon>Billgrantia</taxon>
    </lineage>
</organism>
<dbReference type="InterPro" id="IPR029510">
    <property type="entry name" value="Ald_DH_CS_GLU"/>
</dbReference>
<dbReference type="CDD" id="cd07112">
    <property type="entry name" value="ALDH_GABALDH-PuuC"/>
    <property type="match status" value="1"/>
</dbReference>
<dbReference type="InterPro" id="IPR016163">
    <property type="entry name" value="Ald_DH_C"/>
</dbReference>
<protein>
    <submittedName>
        <fullName evidence="6">Gamma-glutamyl-gamma-aminobutyraldehyde dehydrogenase</fullName>
    </submittedName>
</protein>
<sequence>MADDTETLMPRTRELAGWRGLAERLPLPRRAYVGGEWRNAESGRTFTARNPATGEPLAEVAACDAADVDRAVAIARRTFEAGEWRELPPTERKARMLAWADAIAAHADEIALLETLETGKPIGQTTSVDVPGLVGGLRWYAEALDKLYGETAPNGANSVCLIDREPVGVVAAVVPWNYPLIIAGWKLGPALGAGNSVILKPAEQSTLATLRVAELARDAGIPTGALQVITGLGHEAGQALGLHDDVDAIGFTGSTEVGKKFLEYSARSNMKRIGLECGGKSPHIVTRNVDDLDRIAMYVAYGVWYNQGETCHAGTRLIVDRTIKDELLARVRQWADELQPGDPLDPDTQMGAMIEPEHADKVMGYLQQGRDEGARLLFGGERVRRDSGGDFITPAIFDEVTNDMRIAREEIFGPVLVTIGVDGLDEALAVANDTDYGLGAAIWTNRLSDGHRAARALRAGTVWVNCYDHTSINAPFGGFKQSGQGRDKSLHAFDKYTELKTTWIELDA</sequence>
<dbReference type="SUPFAM" id="SSF53720">
    <property type="entry name" value="ALDH-like"/>
    <property type="match status" value="1"/>
</dbReference>
<keyword evidence="2 4" id="KW-0560">Oxidoreductase</keyword>
<evidence type="ECO:0000256" key="4">
    <source>
        <dbReference type="RuleBase" id="RU003345"/>
    </source>
</evidence>